<evidence type="ECO:0000313" key="7">
    <source>
        <dbReference type="Proteomes" id="UP000095706"/>
    </source>
</evidence>
<keyword evidence="2 4" id="KW-0238">DNA-binding</keyword>
<dbReference type="GO" id="GO:0003677">
    <property type="term" value="F:DNA binding"/>
    <property type="evidence" value="ECO:0007669"/>
    <property type="project" value="UniProtKB-UniRule"/>
</dbReference>
<dbReference type="InterPro" id="IPR039518">
    <property type="entry name" value="WhiA_LAGLIDADG_dom"/>
</dbReference>
<evidence type="ECO:0000256" key="2">
    <source>
        <dbReference type="ARBA" id="ARBA00023125"/>
    </source>
</evidence>
<organism evidence="6 7">
    <name type="scientific">Fusicatenibacter saccharivorans</name>
    <dbReference type="NCBI Taxonomy" id="1150298"/>
    <lineage>
        <taxon>Bacteria</taxon>
        <taxon>Bacillati</taxon>
        <taxon>Bacillota</taxon>
        <taxon>Clostridia</taxon>
        <taxon>Lachnospirales</taxon>
        <taxon>Lachnospiraceae</taxon>
        <taxon>Fusicatenibacter</taxon>
    </lineage>
</organism>
<evidence type="ECO:0000259" key="5">
    <source>
        <dbReference type="PROSITE" id="PS50819"/>
    </source>
</evidence>
<dbReference type="RefSeq" id="WP_055227735.1">
    <property type="nucleotide sequence ID" value="NZ_CAXSRP010000006.1"/>
</dbReference>
<dbReference type="AlphaFoldDB" id="A0A174ECJ7"/>
<dbReference type="EMBL" id="CYYV01000008">
    <property type="protein sequence ID" value="CUO35413.1"/>
    <property type="molecule type" value="Genomic_DNA"/>
</dbReference>
<name>A0A174ECJ7_9FIRM</name>
<dbReference type="GO" id="GO:0004519">
    <property type="term" value="F:endonuclease activity"/>
    <property type="evidence" value="ECO:0007669"/>
    <property type="project" value="InterPro"/>
</dbReference>
<sequence length="312" mass="35466">MSFSSEVKEELSRHLPTARHCQIAETAAILSLCGQISEKDGTIRIQTENAYVARKYFTLLKKTFNIEAELAVKLNQKENTYLIRANDREETRQILQAVKLHETDRQLTMPIPAVVVQRQCCKRAFLRGAFLASGSISDPNRFYHLEIVCPDAPRAEQVQELLKSFGIDARIVLRKNHHVVYMKEGAQIVEMLGIMEANIALMNLENVRILKEMRGSVNRKVNCETANINKTVSAAIRQIEDIRYIEETTGFSSLPEPLEQMARLRLQYPEASLLELGKMLTPVVGKSGVNHRLRKLKEIAEDLRRKQGGEVL</sequence>
<comment type="function">
    <text evidence="4">Involved in cell division and chromosome segregation.</text>
</comment>
<dbReference type="InterPro" id="IPR023054">
    <property type="entry name" value="Sporulation_regulator_WhiA_C"/>
</dbReference>
<accession>A0A174ECJ7</accession>
<dbReference type="GO" id="GO:0043937">
    <property type="term" value="P:regulation of sporulation"/>
    <property type="evidence" value="ECO:0007669"/>
    <property type="project" value="InterPro"/>
</dbReference>
<dbReference type="Pfam" id="PF10298">
    <property type="entry name" value="WhiA_N"/>
    <property type="match status" value="1"/>
</dbReference>
<dbReference type="Gene3D" id="3.10.28.10">
    <property type="entry name" value="Homing endonucleases"/>
    <property type="match status" value="1"/>
</dbReference>
<evidence type="ECO:0000256" key="3">
    <source>
        <dbReference type="ARBA" id="ARBA00023306"/>
    </source>
</evidence>
<gene>
    <name evidence="4 6" type="primary">whiA</name>
    <name evidence="6" type="ORF">ERS852406_01780</name>
</gene>
<evidence type="ECO:0000256" key="4">
    <source>
        <dbReference type="HAMAP-Rule" id="MF_01420"/>
    </source>
</evidence>
<proteinExistence type="inferred from homology"/>
<dbReference type="GO" id="GO:0051301">
    <property type="term" value="P:cell division"/>
    <property type="evidence" value="ECO:0007669"/>
    <property type="project" value="UniProtKB-UniRule"/>
</dbReference>
<dbReference type="InterPro" id="IPR004042">
    <property type="entry name" value="Intein_endonuc_central"/>
</dbReference>
<dbReference type="InterPro" id="IPR003802">
    <property type="entry name" value="Sporulation_regulator_WhiA"/>
</dbReference>
<dbReference type="PANTHER" id="PTHR37307">
    <property type="entry name" value="CELL DIVISION PROTEIN WHIA-RELATED"/>
    <property type="match status" value="1"/>
</dbReference>
<protein>
    <recommendedName>
        <fullName evidence="4">Probable cell division protein WhiA</fullName>
    </recommendedName>
</protein>
<dbReference type="InterPro" id="IPR027434">
    <property type="entry name" value="Homing_endonucl"/>
</dbReference>
<dbReference type="SUPFAM" id="SSF55608">
    <property type="entry name" value="Homing endonucleases"/>
    <property type="match status" value="1"/>
</dbReference>
<dbReference type="Pfam" id="PF14527">
    <property type="entry name" value="LAGLIDADG_WhiA"/>
    <property type="match status" value="1"/>
</dbReference>
<dbReference type="PANTHER" id="PTHR37307:SF1">
    <property type="entry name" value="CELL DIVISION PROTEIN WHIA-RELATED"/>
    <property type="match status" value="1"/>
</dbReference>
<dbReference type="NCBIfam" id="TIGR00647">
    <property type="entry name" value="DNA_bind_WhiA"/>
    <property type="match status" value="1"/>
</dbReference>
<dbReference type="PROSITE" id="PS50819">
    <property type="entry name" value="INTEIN_ENDONUCLEASE"/>
    <property type="match status" value="1"/>
</dbReference>
<dbReference type="HAMAP" id="MF_01420">
    <property type="entry name" value="HTH_type_WhiA"/>
    <property type="match status" value="1"/>
</dbReference>
<dbReference type="Pfam" id="PF02650">
    <property type="entry name" value="HTH_WhiA"/>
    <property type="match status" value="1"/>
</dbReference>
<evidence type="ECO:0000313" key="6">
    <source>
        <dbReference type="EMBL" id="CUO35413.1"/>
    </source>
</evidence>
<feature type="domain" description="DOD-type homing endonuclease" evidence="5">
    <location>
        <begin position="123"/>
        <end position="167"/>
    </location>
</feature>
<dbReference type="Proteomes" id="UP000095706">
    <property type="component" value="Unassembled WGS sequence"/>
</dbReference>
<keyword evidence="1 4" id="KW-0132">Cell division</keyword>
<comment type="similarity">
    <text evidence="4">Belongs to the WhiA family.</text>
</comment>
<reference evidence="6 7" key="1">
    <citation type="submission" date="2015-09" db="EMBL/GenBank/DDBJ databases">
        <authorList>
            <consortium name="Pathogen Informatics"/>
        </authorList>
    </citation>
    <scope>NUCLEOTIDE SEQUENCE [LARGE SCALE GENOMIC DNA]</scope>
    <source>
        <strain evidence="6 7">2789STDY5608849</strain>
    </source>
</reference>
<dbReference type="InterPro" id="IPR018478">
    <property type="entry name" value="Sporu_reg_WhiA_N_dom"/>
</dbReference>
<evidence type="ECO:0000256" key="1">
    <source>
        <dbReference type="ARBA" id="ARBA00022618"/>
    </source>
</evidence>
<keyword evidence="3 4" id="KW-0131">Cell cycle</keyword>